<dbReference type="SUPFAM" id="SSF48508">
    <property type="entry name" value="Nuclear receptor ligand-binding domain"/>
    <property type="match status" value="1"/>
</dbReference>
<evidence type="ECO:0000259" key="4">
    <source>
        <dbReference type="PROSITE" id="PS51843"/>
    </source>
</evidence>
<evidence type="ECO:0000256" key="2">
    <source>
        <dbReference type="ARBA" id="ARBA00023163"/>
    </source>
</evidence>
<keyword evidence="2" id="KW-0804">Transcription</keyword>
<sequence>IFAALEHYVNSRIPSDPGRLGDLTFFILSPLQATANSISEDLLIAKLSGVARIDVLMEELILADDDDRKYSDTIASKRMSLGQNDPVSPTMFSSSDDCYTSFPLDNSAVSSSSQSSLRDQTSITSTLIEMCSPQEPSDISIGYGLINAVTIDF</sequence>
<keyword evidence="1" id="KW-0805">Transcription regulation</keyword>
<organism evidence="5 6">
    <name type="scientific">Plectus sambesii</name>
    <dbReference type="NCBI Taxonomy" id="2011161"/>
    <lineage>
        <taxon>Eukaryota</taxon>
        <taxon>Metazoa</taxon>
        <taxon>Ecdysozoa</taxon>
        <taxon>Nematoda</taxon>
        <taxon>Chromadorea</taxon>
        <taxon>Plectida</taxon>
        <taxon>Plectina</taxon>
        <taxon>Plectoidea</taxon>
        <taxon>Plectidae</taxon>
        <taxon>Plectus</taxon>
    </lineage>
</organism>
<feature type="domain" description="NR LBD" evidence="4">
    <location>
        <begin position="1"/>
        <end position="64"/>
    </location>
</feature>
<reference evidence="6" key="1">
    <citation type="submission" date="2022-11" db="UniProtKB">
        <authorList>
            <consortium name="WormBaseParasite"/>
        </authorList>
    </citation>
    <scope>IDENTIFICATION</scope>
</reference>
<evidence type="ECO:0000313" key="5">
    <source>
        <dbReference type="Proteomes" id="UP000887566"/>
    </source>
</evidence>
<keyword evidence="5" id="KW-1185">Reference proteome</keyword>
<accession>A0A914VIQ7</accession>
<dbReference type="AlphaFoldDB" id="A0A914VIQ7"/>
<dbReference type="PROSITE" id="PS51843">
    <property type="entry name" value="NR_LBD"/>
    <property type="match status" value="1"/>
</dbReference>
<name>A0A914VIQ7_9BILA</name>
<dbReference type="Gene3D" id="1.10.565.10">
    <property type="entry name" value="Retinoid X Receptor"/>
    <property type="match status" value="1"/>
</dbReference>
<dbReference type="InterPro" id="IPR000536">
    <property type="entry name" value="Nucl_hrmn_rcpt_lig-bd"/>
</dbReference>
<protein>
    <submittedName>
        <fullName evidence="6">NR LBD domain-containing protein</fullName>
    </submittedName>
</protein>
<proteinExistence type="predicted"/>
<dbReference type="Proteomes" id="UP000887566">
    <property type="component" value="Unplaced"/>
</dbReference>
<evidence type="ECO:0000256" key="3">
    <source>
        <dbReference type="ARBA" id="ARBA00023170"/>
    </source>
</evidence>
<keyword evidence="3" id="KW-0675">Receptor</keyword>
<dbReference type="WBParaSite" id="PSAMB.scaffold20583size715.g38092.t1">
    <property type="protein sequence ID" value="PSAMB.scaffold20583size715.g38092.t1"/>
    <property type="gene ID" value="PSAMB.scaffold20583size715.g38092"/>
</dbReference>
<dbReference type="InterPro" id="IPR035500">
    <property type="entry name" value="NHR-like_dom_sf"/>
</dbReference>
<evidence type="ECO:0000256" key="1">
    <source>
        <dbReference type="ARBA" id="ARBA00023015"/>
    </source>
</evidence>
<evidence type="ECO:0000313" key="6">
    <source>
        <dbReference type="WBParaSite" id="PSAMB.scaffold20583size715.g38092.t1"/>
    </source>
</evidence>